<evidence type="ECO:0000256" key="3">
    <source>
        <dbReference type="ARBA" id="ARBA00006484"/>
    </source>
</evidence>
<dbReference type="UniPathway" id="UPA00094"/>
<keyword evidence="5 14" id="KW-0444">Lipid biosynthesis</keyword>
<sequence length="248" mass="26292">MALEGKVALVTGASRGIGRAIALKLAQLGASVVVNYSGSKTRAEDAAAEIRNTGCEALVWQCDISDEQAVQKMIKAAIEHFGKIDILVNNAGITRDGLLMRMKEEDWDAVLNTNLKGVFLTTKAAIRPMMRQKQGRIINIASVVGILGNAGQANYVAAKAGVIGLTKSTAREVASRGITVNAVAPGFIVTDMTDQLPEEVKDKMKQEIPLGKLGTPEDVANVVAFLASEDSKYMTGQTLSIDGGMSMQ</sequence>
<dbReference type="PANTHER" id="PTHR42879:SF2">
    <property type="entry name" value="3-OXOACYL-[ACYL-CARRIER-PROTEIN] REDUCTASE FABG"/>
    <property type="match status" value="1"/>
</dbReference>
<feature type="binding site" evidence="13">
    <location>
        <position position="90"/>
    </location>
    <ligand>
        <name>NADP(+)</name>
        <dbReference type="ChEBI" id="CHEBI:58349"/>
    </ligand>
</feature>
<dbReference type="GO" id="GO:0051287">
    <property type="term" value="F:NAD binding"/>
    <property type="evidence" value="ECO:0007669"/>
    <property type="project" value="UniProtKB-UniRule"/>
</dbReference>
<dbReference type="NCBIfam" id="NF004197">
    <property type="entry name" value="PRK05653.1-1"/>
    <property type="match status" value="1"/>
</dbReference>
<evidence type="ECO:0000256" key="4">
    <source>
        <dbReference type="ARBA" id="ARBA00011881"/>
    </source>
</evidence>
<dbReference type="NCBIfam" id="NF009464">
    <property type="entry name" value="PRK12824.1"/>
    <property type="match status" value="1"/>
</dbReference>
<keyword evidence="6 14" id="KW-0276">Fatty acid metabolism</keyword>
<feature type="active site" description="Proton acceptor" evidence="12">
    <location>
        <position position="155"/>
    </location>
</feature>
<dbReference type="InterPro" id="IPR057326">
    <property type="entry name" value="KR_dom"/>
</dbReference>
<comment type="catalytic activity">
    <reaction evidence="11 14">
        <text>a (3R)-hydroxyacyl-[ACP] + NADP(+) = a 3-oxoacyl-[ACP] + NADPH + H(+)</text>
        <dbReference type="Rhea" id="RHEA:17397"/>
        <dbReference type="Rhea" id="RHEA-COMP:9916"/>
        <dbReference type="Rhea" id="RHEA-COMP:9945"/>
        <dbReference type="ChEBI" id="CHEBI:15378"/>
        <dbReference type="ChEBI" id="CHEBI:57783"/>
        <dbReference type="ChEBI" id="CHEBI:58349"/>
        <dbReference type="ChEBI" id="CHEBI:78776"/>
        <dbReference type="ChEBI" id="CHEBI:78827"/>
        <dbReference type="EC" id="1.1.1.100"/>
    </reaction>
</comment>
<evidence type="ECO:0000256" key="8">
    <source>
        <dbReference type="ARBA" id="ARBA00023002"/>
    </source>
</evidence>
<evidence type="ECO:0000313" key="16">
    <source>
        <dbReference type="EMBL" id="KLI01856.1"/>
    </source>
</evidence>
<evidence type="ECO:0000256" key="12">
    <source>
        <dbReference type="PIRSR" id="PIRSR611284-1"/>
    </source>
</evidence>
<dbReference type="SUPFAM" id="SSF51735">
    <property type="entry name" value="NAD(P)-binding Rossmann-fold domains"/>
    <property type="match status" value="1"/>
</dbReference>
<dbReference type="Proteomes" id="UP000035553">
    <property type="component" value="Unassembled WGS sequence"/>
</dbReference>
<dbReference type="PRINTS" id="PR00080">
    <property type="entry name" value="SDRFAMILY"/>
</dbReference>
<evidence type="ECO:0000259" key="15">
    <source>
        <dbReference type="SMART" id="SM00822"/>
    </source>
</evidence>
<dbReference type="EMBL" id="AFVQ02000157">
    <property type="protein sequence ID" value="KLI01856.1"/>
    <property type="molecule type" value="Genomic_DNA"/>
</dbReference>
<feature type="binding site" evidence="13">
    <location>
        <begin position="12"/>
        <end position="15"/>
    </location>
    <ligand>
        <name>NADP(+)</name>
        <dbReference type="ChEBI" id="CHEBI:58349"/>
    </ligand>
</feature>
<dbReference type="InterPro" id="IPR011284">
    <property type="entry name" value="3oxo_ACP_reduc"/>
</dbReference>
<dbReference type="NCBIfam" id="NF005559">
    <property type="entry name" value="PRK07231.1"/>
    <property type="match status" value="1"/>
</dbReference>
<comment type="caution">
    <text evidence="16">The sequence shown here is derived from an EMBL/GenBank/DDBJ whole genome shotgun (WGS) entry which is preliminary data.</text>
</comment>
<evidence type="ECO:0000256" key="11">
    <source>
        <dbReference type="ARBA" id="ARBA00048508"/>
    </source>
</evidence>
<dbReference type="NCBIfam" id="TIGR01830">
    <property type="entry name" value="3oxo_ACP_reduc"/>
    <property type="match status" value="1"/>
</dbReference>
<protein>
    <recommendedName>
        <fullName evidence="14">3-oxoacyl-[acyl-carrier-protein] reductase</fullName>
        <ecNumber evidence="14">1.1.1.100</ecNumber>
    </recommendedName>
</protein>
<evidence type="ECO:0000256" key="6">
    <source>
        <dbReference type="ARBA" id="ARBA00022832"/>
    </source>
</evidence>
<dbReference type="Pfam" id="PF13561">
    <property type="entry name" value="adh_short_C2"/>
    <property type="match status" value="1"/>
</dbReference>
<comment type="similarity">
    <text evidence="3 14">Belongs to the short-chain dehydrogenases/reductases (SDR) family.</text>
</comment>
<dbReference type="NCBIfam" id="NF004198">
    <property type="entry name" value="PRK05653.1-3"/>
    <property type="match status" value="1"/>
</dbReference>
<feature type="binding site" evidence="13">
    <location>
        <begin position="155"/>
        <end position="159"/>
    </location>
    <ligand>
        <name>NADP(+)</name>
        <dbReference type="ChEBI" id="CHEBI:58349"/>
    </ligand>
</feature>
<feature type="binding site" evidence="13">
    <location>
        <position position="188"/>
    </location>
    <ligand>
        <name>NADP(+)</name>
        <dbReference type="ChEBI" id="CHEBI:58349"/>
    </ligand>
</feature>
<keyword evidence="8 14" id="KW-0560">Oxidoreductase</keyword>
<dbReference type="NCBIfam" id="NF004199">
    <property type="entry name" value="PRK05653.1-4"/>
    <property type="match status" value="1"/>
</dbReference>
<keyword evidence="9 14" id="KW-0443">Lipid metabolism</keyword>
<dbReference type="NCBIfam" id="NF047420">
    <property type="entry name" value="EF_P_mod_YmfI"/>
    <property type="match status" value="1"/>
</dbReference>
<keyword evidence="17" id="KW-1185">Reference proteome</keyword>
<evidence type="ECO:0000256" key="1">
    <source>
        <dbReference type="ARBA" id="ARBA00002607"/>
    </source>
</evidence>
<dbReference type="CDD" id="cd05333">
    <property type="entry name" value="BKR_SDR_c"/>
    <property type="match status" value="1"/>
</dbReference>
<comment type="pathway">
    <text evidence="2 14">Lipid metabolism; fatty acid biosynthesis.</text>
</comment>
<evidence type="ECO:0000256" key="9">
    <source>
        <dbReference type="ARBA" id="ARBA00023098"/>
    </source>
</evidence>
<evidence type="ECO:0000256" key="14">
    <source>
        <dbReference type="RuleBase" id="RU366074"/>
    </source>
</evidence>
<dbReference type="RefSeq" id="WP_010023242.1">
    <property type="nucleotide sequence ID" value="NZ_AFVQ02000157.1"/>
</dbReference>
<dbReference type="InterPro" id="IPR050259">
    <property type="entry name" value="SDR"/>
</dbReference>
<dbReference type="InterPro" id="IPR002347">
    <property type="entry name" value="SDR_fam"/>
</dbReference>
<comment type="function">
    <text evidence="1 14">Catalyzes the NADPH-dependent reduction of beta-ketoacyl-ACP substrates to beta-hydroxyacyl-ACP products, the first reductive step in the elongation cycle of fatty acid biosynthesis.</text>
</comment>
<comment type="subunit">
    <text evidence="4 14">Homotetramer.</text>
</comment>
<evidence type="ECO:0000256" key="7">
    <source>
        <dbReference type="ARBA" id="ARBA00022857"/>
    </source>
</evidence>
<dbReference type="InterPro" id="IPR036291">
    <property type="entry name" value="NAD(P)-bd_dom_sf"/>
</dbReference>
<dbReference type="SMART" id="SM00822">
    <property type="entry name" value="PKS_KR"/>
    <property type="match status" value="1"/>
</dbReference>
<accession>A0A0U1QMN0</accession>
<dbReference type="Gene3D" id="3.40.50.720">
    <property type="entry name" value="NAD(P)-binding Rossmann-like Domain"/>
    <property type="match status" value="1"/>
</dbReference>
<dbReference type="NCBIfam" id="NF009466">
    <property type="entry name" value="PRK12826.1-2"/>
    <property type="match status" value="1"/>
</dbReference>
<dbReference type="PRINTS" id="PR00081">
    <property type="entry name" value="GDHRDH"/>
</dbReference>
<proteinExistence type="inferred from homology"/>
<keyword evidence="7 13" id="KW-0521">NADP</keyword>
<dbReference type="OrthoDB" id="9803333at2"/>
<dbReference type="FunFam" id="3.40.50.720:FF:000037">
    <property type="entry name" value="3-oxoacyl-[acyl-carrier-protein] reductase FabG"/>
    <property type="match status" value="1"/>
</dbReference>
<reference evidence="16 17" key="1">
    <citation type="journal article" date="2011" name="J. Bacteriol.">
        <title>Draft genome sequence of Sporolactobacillus inulinus strain CASD, an efficient D-lactic acid-producing bacterium with high-concentration lactate tolerance capability.</title>
        <authorList>
            <person name="Yu B."/>
            <person name="Su F."/>
            <person name="Wang L."/>
            <person name="Xu K."/>
            <person name="Zhao B."/>
            <person name="Xu P."/>
        </authorList>
    </citation>
    <scope>NUCLEOTIDE SEQUENCE [LARGE SCALE GENOMIC DNA]</scope>
    <source>
        <strain evidence="16 17">CASD</strain>
    </source>
</reference>
<dbReference type="STRING" id="1069536.SINU_11240"/>
<dbReference type="AlphaFoldDB" id="A0A0U1QMN0"/>
<keyword evidence="10 14" id="KW-0275">Fatty acid biosynthesis</keyword>
<evidence type="ECO:0000256" key="10">
    <source>
        <dbReference type="ARBA" id="ARBA00023160"/>
    </source>
</evidence>
<name>A0A0U1QMN0_9BACL</name>
<dbReference type="InterPro" id="IPR020904">
    <property type="entry name" value="Sc_DH/Rdtase_CS"/>
</dbReference>
<evidence type="ECO:0000256" key="5">
    <source>
        <dbReference type="ARBA" id="ARBA00022516"/>
    </source>
</evidence>
<dbReference type="EC" id="1.1.1.100" evidence="14"/>
<evidence type="ECO:0000256" key="13">
    <source>
        <dbReference type="PIRSR" id="PIRSR611284-2"/>
    </source>
</evidence>
<dbReference type="GO" id="GO:0006633">
    <property type="term" value="P:fatty acid biosynthetic process"/>
    <property type="evidence" value="ECO:0007669"/>
    <property type="project" value="UniProtKB-UniPathway"/>
</dbReference>
<dbReference type="PROSITE" id="PS00061">
    <property type="entry name" value="ADH_SHORT"/>
    <property type="match status" value="1"/>
</dbReference>
<dbReference type="GO" id="GO:0004316">
    <property type="term" value="F:3-oxoacyl-[acyl-carrier-protein] reductase (NADPH) activity"/>
    <property type="evidence" value="ECO:0007669"/>
    <property type="project" value="UniProtKB-UniRule"/>
</dbReference>
<organism evidence="16 17">
    <name type="scientific">Sporolactobacillus inulinus CASD</name>
    <dbReference type="NCBI Taxonomy" id="1069536"/>
    <lineage>
        <taxon>Bacteria</taxon>
        <taxon>Bacillati</taxon>
        <taxon>Bacillota</taxon>
        <taxon>Bacilli</taxon>
        <taxon>Bacillales</taxon>
        <taxon>Sporolactobacillaceae</taxon>
        <taxon>Sporolactobacillus</taxon>
    </lineage>
</organism>
<dbReference type="NCBIfam" id="NF004200">
    <property type="entry name" value="PRK05653.1-5"/>
    <property type="match status" value="1"/>
</dbReference>
<gene>
    <name evidence="16" type="ORF">SINU_11240</name>
</gene>
<feature type="domain" description="Ketoreductase" evidence="15">
    <location>
        <begin position="6"/>
        <end position="186"/>
    </location>
</feature>
<evidence type="ECO:0000313" key="17">
    <source>
        <dbReference type="Proteomes" id="UP000035553"/>
    </source>
</evidence>
<dbReference type="PANTHER" id="PTHR42879">
    <property type="entry name" value="3-OXOACYL-(ACYL-CARRIER-PROTEIN) REDUCTASE"/>
    <property type="match status" value="1"/>
</dbReference>
<evidence type="ECO:0000256" key="2">
    <source>
        <dbReference type="ARBA" id="ARBA00005194"/>
    </source>
</evidence>